<name>A0ABD6QPF2_MYCFO</name>
<comment type="caution">
    <text evidence="12">The sequence shown here is derived from an EMBL/GenBank/DDBJ whole genome shotgun (WGS) entry which is preliminary data.</text>
</comment>
<proteinExistence type="inferred from homology"/>
<evidence type="ECO:0000256" key="5">
    <source>
        <dbReference type="ARBA" id="ARBA00022679"/>
    </source>
</evidence>
<feature type="domain" description="Methylated-DNA-[protein]-cysteine S-methyltransferase DNA binding" evidence="10">
    <location>
        <begin position="110"/>
        <end position="188"/>
    </location>
</feature>
<comment type="subcellular location">
    <subcellularLocation>
        <location evidence="9">Cytoplasm</location>
    </subcellularLocation>
</comment>
<dbReference type="InterPro" id="IPR036217">
    <property type="entry name" value="MethylDNA_cys_MeTrfase_DNAb"/>
</dbReference>
<dbReference type="PROSITE" id="PS00374">
    <property type="entry name" value="MGMT"/>
    <property type="match status" value="1"/>
</dbReference>
<evidence type="ECO:0000256" key="6">
    <source>
        <dbReference type="ARBA" id="ARBA00022763"/>
    </source>
</evidence>
<dbReference type="InterPro" id="IPR001497">
    <property type="entry name" value="MethylDNA_cys_MeTrfase_AS"/>
</dbReference>
<dbReference type="InterPro" id="IPR036631">
    <property type="entry name" value="MGMT_N_sf"/>
</dbReference>
<sequence length="190" mass="20341">MTDGTDTMTALRARLAVAADRDGVLDIAYRIIDSPVGPLLVAATERGLVRVAYAREDHDAVLQQLADKISPRILRAPARLDAVTRELDEYFAGTRRTFDITLDWRLSAGFRSTVLHHLPEIGYGHTASYAAVAQLAGNPKAVRAVGTACATNPLPVVVPCHRVVRSDGAMGGYLGGVEAKRILLDLEAAA</sequence>
<dbReference type="Gene3D" id="3.30.160.70">
    <property type="entry name" value="Methylated DNA-protein cysteine methyltransferase domain"/>
    <property type="match status" value="1"/>
</dbReference>
<evidence type="ECO:0000256" key="4">
    <source>
        <dbReference type="ARBA" id="ARBA00022603"/>
    </source>
</evidence>
<dbReference type="PANTHER" id="PTHR10815">
    <property type="entry name" value="METHYLATED-DNA--PROTEIN-CYSTEINE METHYLTRANSFERASE"/>
    <property type="match status" value="1"/>
</dbReference>
<dbReference type="PANTHER" id="PTHR10815:SF5">
    <property type="entry name" value="METHYLATED-DNA--PROTEIN-CYSTEINE METHYLTRANSFERASE"/>
    <property type="match status" value="1"/>
</dbReference>
<dbReference type="InterPro" id="IPR023546">
    <property type="entry name" value="MGMT"/>
</dbReference>
<dbReference type="EMBL" id="MBER01000050">
    <property type="protein sequence ID" value="OMC47451.1"/>
    <property type="molecule type" value="Genomic_DNA"/>
</dbReference>
<evidence type="ECO:0000256" key="7">
    <source>
        <dbReference type="ARBA" id="ARBA00023204"/>
    </source>
</evidence>
<dbReference type="Pfam" id="PF02870">
    <property type="entry name" value="Methyltransf_1N"/>
    <property type="match status" value="1"/>
</dbReference>
<keyword evidence="4 9" id="KW-0489">Methyltransferase</keyword>
<dbReference type="Gene3D" id="1.10.10.10">
    <property type="entry name" value="Winged helix-like DNA-binding domain superfamily/Winged helix DNA-binding domain"/>
    <property type="match status" value="1"/>
</dbReference>
<evidence type="ECO:0000313" key="12">
    <source>
        <dbReference type="EMBL" id="OMC47451.1"/>
    </source>
</evidence>
<feature type="active site" description="Nucleophile; methyl group acceptor" evidence="9">
    <location>
        <position position="160"/>
    </location>
</feature>
<organism evidence="12 13">
    <name type="scientific">Mycolicibacterium fortuitum</name>
    <name type="common">Mycobacterium fortuitum</name>
    <dbReference type="NCBI Taxonomy" id="1766"/>
    <lineage>
        <taxon>Bacteria</taxon>
        <taxon>Bacillati</taxon>
        <taxon>Actinomycetota</taxon>
        <taxon>Actinomycetes</taxon>
        <taxon>Mycobacteriales</taxon>
        <taxon>Mycobacteriaceae</taxon>
        <taxon>Mycolicibacterium</taxon>
    </lineage>
</organism>
<dbReference type="SUPFAM" id="SSF46767">
    <property type="entry name" value="Methylated DNA-protein cysteine methyltransferase, C-terminal domain"/>
    <property type="match status" value="1"/>
</dbReference>
<dbReference type="HAMAP" id="MF_00772">
    <property type="entry name" value="OGT"/>
    <property type="match status" value="1"/>
</dbReference>
<evidence type="ECO:0000256" key="2">
    <source>
        <dbReference type="ARBA" id="ARBA00008711"/>
    </source>
</evidence>
<dbReference type="InterPro" id="IPR036388">
    <property type="entry name" value="WH-like_DNA-bd_sf"/>
</dbReference>
<dbReference type="EC" id="2.1.1.63" evidence="9"/>
<dbReference type="AlphaFoldDB" id="A0ABD6QPF2"/>
<keyword evidence="3 9" id="KW-0963">Cytoplasm</keyword>
<dbReference type="InterPro" id="IPR014048">
    <property type="entry name" value="MethylDNA_cys_MeTrfase_DNA-bd"/>
</dbReference>
<dbReference type="Proteomes" id="UP000187001">
    <property type="component" value="Unassembled WGS sequence"/>
</dbReference>
<protein>
    <recommendedName>
        <fullName evidence="9">Methylated-DNA--protein-cysteine methyltransferase</fullName>
        <ecNumber evidence="9">2.1.1.63</ecNumber>
    </recommendedName>
    <alternativeName>
        <fullName evidence="9">6-O-methylguanine-DNA methyltransferase</fullName>
        <shortName evidence="9">MGMT</shortName>
    </alternativeName>
    <alternativeName>
        <fullName evidence="9">O-6-methylguanine-DNA-alkyltransferase</fullName>
    </alternativeName>
</protein>
<evidence type="ECO:0000256" key="9">
    <source>
        <dbReference type="HAMAP-Rule" id="MF_00772"/>
    </source>
</evidence>
<comment type="catalytic activity">
    <reaction evidence="8 9">
        <text>a 6-O-methyl-2'-deoxyguanosine in DNA + L-cysteinyl-[protein] = S-methyl-L-cysteinyl-[protein] + a 2'-deoxyguanosine in DNA</text>
        <dbReference type="Rhea" id="RHEA:24000"/>
        <dbReference type="Rhea" id="RHEA-COMP:10131"/>
        <dbReference type="Rhea" id="RHEA-COMP:10132"/>
        <dbReference type="Rhea" id="RHEA-COMP:11367"/>
        <dbReference type="Rhea" id="RHEA-COMP:11368"/>
        <dbReference type="ChEBI" id="CHEBI:29950"/>
        <dbReference type="ChEBI" id="CHEBI:82612"/>
        <dbReference type="ChEBI" id="CHEBI:85445"/>
        <dbReference type="ChEBI" id="CHEBI:85448"/>
        <dbReference type="EC" id="2.1.1.63"/>
    </reaction>
</comment>
<accession>A0ABD6QPF2</accession>
<dbReference type="NCBIfam" id="TIGR00589">
    <property type="entry name" value="ogt"/>
    <property type="match status" value="1"/>
</dbReference>
<feature type="domain" description="Methylguanine DNA methyltransferase ribonuclease-like" evidence="11">
    <location>
        <begin position="27"/>
        <end position="103"/>
    </location>
</feature>
<dbReference type="GO" id="GO:0003908">
    <property type="term" value="F:methylated-DNA-[protein]-cysteine S-methyltransferase activity"/>
    <property type="evidence" value="ECO:0007669"/>
    <property type="project" value="UniProtKB-UniRule"/>
</dbReference>
<comment type="miscellaneous">
    <text evidence="9">This enzyme catalyzes only one turnover and therefore is not strictly catalytic. According to one definition, an enzyme is a biocatalyst that acts repeatedly and over many reaction cycles.</text>
</comment>
<evidence type="ECO:0000259" key="10">
    <source>
        <dbReference type="Pfam" id="PF01035"/>
    </source>
</evidence>
<evidence type="ECO:0000256" key="8">
    <source>
        <dbReference type="ARBA" id="ARBA00049348"/>
    </source>
</evidence>
<dbReference type="FunFam" id="1.10.10.10:FF:000214">
    <property type="entry name" value="Methylated-DNA--protein-cysteine methyltransferase"/>
    <property type="match status" value="1"/>
</dbReference>
<dbReference type="GO" id="GO:0032259">
    <property type="term" value="P:methylation"/>
    <property type="evidence" value="ECO:0007669"/>
    <property type="project" value="UniProtKB-KW"/>
</dbReference>
<keyword evidence="6 9" id="KW-0227">DNA damage</keyword>
<keyword evidence="5 9" id="KW-0808">Transferase</keyword>
<dbReference type="GO" id="GO:0005737">
    <property type="term" value="C:cytoplasm"/>
    <property type="evidence" value="ECO:0007669"/>
    <property type="project" value="UniProtKB-SubCell"/>
</dbReference>
<dbReference type="SUPFAM" id="SSF53155">
    <property type="entry name" value="Methylated DNA-protein cysteine methyltransferase domain"/>
    <property type="match status" value="1"/>
</dbReference>
<comment type="function">
    <text evidence="9">Involved in the cellular defense against the biological effects of O6-methylguanine (O6-MeG) and O4-methylthymine (O4-MeT) in DNA. Repairs the methylated nucleobase in DNA by stoichiometrically transferring the methyl group to a cysteine residue in the enzyme. This is a suicide reaction: the enzyme is irreversibly inactivated.</text>
</comment>
<dbReference type="CDD" id="cd06445">
    <property type="entry name" value="ATase"/>
    <property type="match status" value="1"/>
</dbReference>
<comment type="catalytic activity">
    <reaction evidence="1 9">
        <text>a 4-O-methyl-thymidine in DNA + L-cysteinyl-[protein] = a thymidine in DNA + S-methyl-L-cysteinyl-[protein]</text>
        <dbReference type="Rhea" id="RHEA:53428"/>
        <dbReference type="Rhea" id="RHEA-COMP:10131"/>
        <dbReference type="Rhea" id="RHEA-COMP:10132"/>
        <dbReference type="Rhea" id="RHEA-COMP:13555"/>
        <dbReference type="Rhea" id="RHEA-COMP:13556"/>
        <dbReference type="ChEBI" id="CHEBI:29950"/>
        <dbReference type="ChEBI" id="CHEBI:82612"/>
        <dbReference type="ChEBI" id="CHEBI:137386"/>
        <dbReference type="ChEBI" id="CHEBI:137387"/>
        <dbReference type="EC" id="2.1.1.63"/>
    </reaction>
</comment>
<evidence type="ECO:0000313" key="13">
    <source>
        <dbReference type="Proteomes" id="UP000187001"/>
    </source>
</evidence>
<reference evidence="12 13" key="1">
    <citation type="submission" date="2016-07" db="EMBL/GenBank/DDBJ databases">
        <authorList>
            <person name="Sutton G."/>
            <person name="Brinkac L."/>
            <person name="Sanka R."/>
            <person name="Adams M."/>
            <person name="Lau E."/>
            <person name="Kumar A."/>
            <person name="Macaden R."/>
        </authorList>
    </citation>
    <scope>NUCLEOTIDE SEQUENCE [LARGE SCALE GENOMIC DNA]</scope>
    <source>
        <strain evidence="12 13">GA-0871</strain>
    </source>
</reference>
<keyword evidence="7 9" id="KW-0234">DNA repair</keyword>
<dbReference type="InterPro" id="IPR008332">
    <property type="entry name" value="MethylG_MeTrfase_N"/>
</dbReference>
<gene>
    <name evidence="12" type="ORF">A5742_24630</name>
</gene>
<evidence type="ECO:0000256" key="3">
    <source>
        <dbReference type="ARBA" id="ARBA00022490"/>
    </source>
</evidence>
<dbReference type="Pfam" id="PF01035">
    <property type="entry name" value="DNA_binding_1"/>
    <property type="match status" value="1"/>
</dbReference>
<dbReference type="GO" id="GO:0006307">
    <property type="term" value="P:DNA alkylation repair"/>
    <property type="evidence" value="ECO:0007669"/>
    <property type="project" value="UniProtKB-UniRule"/>
</dbReference>
<comment type="similarity">
    <text evidence="2 9">Belongs to the MGMT family.</text>
</comment>
<evidence type="ECO:0000256" key="1">
    <source>
        <dbReference type="ARBA" id="ARBA00001286"/>
    </source>
</evidence>
<evidence type="ECO:0000259" key="11">
    <source>
        <dbReference type="Pfam" id="PF02870"/>
    </source>
</evidence>
<dbReference type="RefSeq" id="WP_064850040.1">
    <property type="nucleotide sequence ID" value="NZ_JAAZWL010000005.1"/>
</dbReference>